<comment type="caution">
    <text evidence="8">The sequence shown here is derived from an EMBL/GenBank/DDBJ whole genome shotgun (WGS) entry which is preliminary data.</text>
</comment>
<evidence type="ECO:0000313" key="9">
    <source>
        <dbReference type="Proteomes" id="UP000191110"/>
    </source>
</evidence>
<evidence type="ECO:0000256" key="2">
    <source>
        <dbReference type="ARBA" id="ARBA00012528"/>
    </source>
</evidence>
<feature type="domain" description="Response regulatory" evidence="6">
    <location>
        <begin position="274"/>
        <end position="390"/>
    </location>
</feature>
<reference evidence="8 9" key="1">
    <citation type="submission" date="2016-11" db="EMBL/GenBank/DDBJ databases">
        <title>Mixed transmission modes and dynamic genome evolution in an obligate animal-bacterial symbiosis.</title>
        <authorList>
            <person name="Russell S.L."/>
            <person name="Corbett-Detig R.B."/>
            <person name="Cavanaugh C.M."/>
        </authorList>
    </citation>
    <scope>NUCLEOTIDE SEQUENCE [LARGE SCALE GENOMIC DNA]</scope>
    <source>
        <strain evidence="8">Sveles-Q1</strain>
    </source>
</reference>
<feature type="modified residue" description="4-aspartylphosphate" evidence="5">
    <location>
        <position position="323"/>
    </location>
</feature>
<dbReference type="Proteomes" id="UP000191110">
    <property type="component" value="Unassembled WGS sequence"/>
</dbReference>
<evidence type="ECO:0000259" key="7">
    <source>
        <dbReference type="PROSITE" id="PS50887"/>
    </source>
</evidence>
<keyword evidence="5" id="KW-0597">Phosphoprotein</keyword>
<dbReference type="SMART" id="SM00267">
    <property type="entry name" value="GGDEF"/>
    <property type="match status" value="1"/>
</dbReference>
<dbReference type="Gene3D" id="3.30.70.270">
    <property type="match status" value="1"/>
</dbReference>
<dbReference type="GO" id="GO:0005886">
    <property type="term" value="C:plasma membrane"/>
    <property type="evidence" value="ECO:0007669"/>
    <property type="project" value="TreeGrafter"/>
</dbReference>
<dbReference type="GO" id="GO:1902201">
    <property type="term" value="P:negative regulation of bacterial-type flagellum-dependent cell motility"/>
    <property type="evidence" value="ECO:0007669"/>
    <property type="project" value="TreeGrafter"/>
</dbReference>
<keyword evidence="9" id="KW-1185">Reference proteome</keyword>
<dbReference type="AlphaFoldDB" id="A0A1T2L3D1"/>
<feature type="domain" description="GGDEF" evidence="7">
    <location>
        <begin position="430"/>
        <end position="560"/>
    </location>
</feature>
<dbReference type="InterPro" id="IPR036641">
    <property type="entry name" value="HPT_dom_sf"/>
</dbReference>
<proteinExistence type="predicted"/>
<evidence type="ECO:0000256" key="3">
    <source>
        <dbReference type="ARBA" id="ARBA00023012"/>
    </source>
</evidence>
<dbReference type="InterPro" id="IPR001789">
    <property type="entry name" value="Sig_transdc_resp-reg_receiver"/>
</dbReference>
<organism evidence="8 9">
    <name type="scientific">Solemya pervernicosa gill symbiont</name>
    <dbReference type="NCBI Taxonomy" id="642797"/>
    <lineage>
        <taxon>Bacteria</taxon>
        <taxon>Pseudomonadati</taxon>
        <taxon>Pseudomonadota</taxon>
        <taxon>Gammaproteobacteria</taxon>
        <taxon>sulfur-oxidizing symbionts</taxon>
    </lineage>
</organism>
<gene>
    <name evidence="8" type="ORF">BOW53_11575</name>
</gene>
<dbReference type="EMBL" id="MPRL01000051">
    <property type="protein sequence ID" value="OOZ39446.1"/>
    <property type="molecule type" value="Genomic_DNA"/>
</dbReference>
<dbReference type="InterPro" id="IPR008207">
    <property type="entry name" value="Sig_transdc_His_kin_Hpt_dom"/>
</dbReference>
<dbReference type="SUPFAM" id="SSF55073">
    <property type="entry name" value="Nucleotide cyclase"/>
    <property type="match status" value="1"/>
</dbReference>
<sequence length="560" mass="62588">MGSASESIEERLKALHINYLQGLPAKFAVIDDQWRKLCESPKSHERLTELHRSTHTMAGSGATFGCPEVGSAARNIESNIRLLIESDQPLDEQKVNEIETLIDRLKEEIDAVTSRGWQEGESIETLVAEVPSESEHDEQGDDEGSRGLIYLLEQDEPLSKEIALQIVQFGHQIRCFKHPDALRSAVLEQVPQIVIADLSSFGSEQSGVDAIHQMQEHLSEPVPVIFVSEKSEMHARLESVRAGGAAFFTKPLDIAILIDRLDQIGREGGEEPFRILIVDDSVSQSKYYAMILQQHGMITKVVNNPIEVLEPIQELNPDLILIDMYMPECNGLELAKVIRQLNECVSLPIVFLSSETSVDKQLVAMSQGGDDFLTKPIKPNHLISAVTSRVQRYRTIRSMMLRDSLTGLYNHTTIKEQLKNALHRAERHDGVVSFAMIDIDNFKSVNDTYGHPVGDRVIKSLSRLLQQRMRRSDLVGRYGGEEFAVILPNTDKQTAVRVLDSVREVFAKIQHSSEQGEFNVTFSAGIASYPDFDNSTLLSEAADRALYEAKHAGRNQIVKG</sequence>
<keyword evidence="3" id="KW-0902">Two-component regulatory system</keyword>
<dbReference type="CDD" id="cd01949">
    <property type="entry name" value="GGDEF"/>
    <property type="match status" value="1"/>
</dbReference>
<dbReference type="RefSeq" id="WP_078484241.1">
    <property type="nucleotide sequence ID" value="NZ_MPRL01000051.1"/>
</dbReference>
<dbReference type="EC" id="2.7.7.65" evidence="2"/>
<dbReference type="CDD" id="cd00156">
    <property type="entry name" value="REC"/>
    <property type="match status" value="2"/>
</dbReference>
<dbReference type="PANTHER" id="PTHR45138:SF9">
    <property type="entry name" value="DIGUANYLATE CYCLASE DGCM-RELATED"/>
    <property type="match status" value="1"/>
</dbReference>
<dbReference type="NCBIfam" id="TIGR00254">
    <property type="entry name" value="GGDEF"/>
    <property type="match status" value="1"/>
</dbReference>
<dbReference type="SUPFAM" id="SSF47226">
    <property type="entry name" value="Histidine-containing phosphotransfer domain, HPT domain"/>
    <property type="match status" value="1"/>
</dbReference>
<dbReference type="PROSITE" id="PS50110">
    <property type="entry name" value="RESPONSE_REGULATORY"/>
    <property type="match status" value="2"/>
</dbReference>
<comment type="catalytic activity">
    <reaction evidence="4">
        <text>2 GTP = 3',3'-c-di-GMP + 2 diphosphate</text>
        <dbReference type="Rhea" id="RHEA:24898"/>
        <dbReference type="ChEBI" id="CHEBI:33019"/>
        <dbReference type="ChEBI" id="CHEBI:37565"/>
        <dbReference type="ChEBI" id="CHEBI:58805"/>
        <dbReference type="EC" id="2.7.7.65"/>
    </reaction>
</comment>
<dbReference type="GO" id="GO:0043709">
    <property type="term" value="P:cell adhesion involved in single-species biofilm formation"/>
    <property type="evidence" value="ECO:0007669"/>
    <property type="project" value="TreeGrafter"/>
</dbReference>
<dbReference type="GO" id="GO:0052621">
    <property type="term" value="F:diguanylate cyclase activity"/>
    <property type="evidence" value="ECO:0007669"/>
    <property type="project" value="UniProtKB-EC"/>
</dbReference>
<dbReference type="GO" id="GO:0000160">
    <property type="term" value="P:phosphorelay signal transduction system"/>
    <property type="evidence" value="ECO:0007669"/>
    <property type="project" value="UniProtKB-KW"/>
</dbReference>
<comment type="cofactor">
    <cofactor evidence="1">
        <name>Mg(2+)</name>
        <dbReference type="ChEBI" id="CHEBI:18420"/>
    </cofactor>
</comment>
<dbReference type="InterPro" id="IPR011006">
    <property type="entry name" value="CheY-like_superfamily"/>
</dbReference>
<evidence type="ECO:0000256" key="5">
    <source>
        <dbReference type="PROSITE-ProRule" id="PRU00169"/>
    </source>
</evidence>
<dbReference type="FunFam" id="3.30.70.270:FF:000001">
    <property type="entry name" value="Diguanylate cyclase domain protein"/>
    <property type="match status" value="1"/>
</dbReference>
<dbReference type="InterPro" id="IPR043128">
    <property type="entry name" value="Rev_trsase/Diguanyl_cyclase"/>
</dbReference>
<dbReference type="Pfam" id="PF00072">
    <property type="entry name" value="Response_reg"/>
    <property type="match status" value="2"/>
</dbReference>
<evidence type="ECO:0000256" key="1">
    <source>
        <dbReference type="ARBA" id="ARBA00001946"/>
    </source>
</evidence>
<dbReference type="SMART" id="SM00448">
    <property type="entry name" value="REC"/>
    <property type="match status" value="2"/>
</dbReference>
<name>A0A1T2L3D1_9GAMM</name>
<dbReference type="GO" id="GO:0004672">
    <property type="term" value="F:protein kinase activity"/>
    <property type="evidence" value="ECO:0007669"/>
    <property type="project" value="UniProtKB-ARBA"/>
</dbReference>
<evidence type="ECO:0000313" key="8">
    <source>
        <dbReference type="EMBL" id="OOZ39446.1"/>
    </source>
</evidence>
<protein>
    <recommendedName>
        <fullName evidence="2">diguanylate cyclase</fullName>
        <ecNumber evidence="2">2.7.7.65</ecNumber>
    </recommendedName>
</protein>
<accession>A0A1T2L3D1</accession>
<dbReference type="Pfam" id="PF00990">
    <property type="entry name" value="GGDEF"/>
    <property type="match status" value="1"/>
</dbReference>
<feature type="domain" description="Response regulatory" evidence="6">
    <location>
        <begin position="148"/>
        <end position="265"/>
    </location>
</feature>
<dbReference type="InterPro" id="IPR000160">
    <property type="entry name" value="GGDEF_dom"/>
</dbReference>
<dbReference type="InterPro" id="IPR029787">
    <property type="entry name" value="Nucleotide_cyclase"/>
</dbReference>
<evidence type="ECO:0000256" key="4">
    <source>
        <dbReference type="ARBA" id="ARBA00034247"/>
    </source>
</evidence>
<dbReference type="SUPFAM" id="SSF52172">
    <property type="entry name" value="CheY-like"/>
    <property type="match status" value="2"/>
</dbReference>
<dbReference type="Gene3D" id="1.20.120.160">
    <property type="entry name" value="HPT domain"/>
    <property type="match status" value="1"/>
</dbReference>
<dbReference type="InterPro" id="IPR050469">
    <property type="entry name" value="Diguanylate_Cyclase"/>
</dbReference>
<dbReference type="OrthoDB" id="9812260at2"/>
<dbReference type="Gene3D" id="3.40.50.2300">
    <property type="match status" value="2"/>
</dbReference>
<evidence type="ECO:0000259" key="6">
    <source>
        <dbReference type="PROSITE" id="PS50110"/>
    </source>
</evidence>
<feature type="modified residue" description="4-aspartylphosphate" evidence="5">
    <location>
        <position position="197"/>
    </location>
</feature>
<dbReference type="PANTHER" id="PTHR45138">
    <property type="entry name" value="REGULATORY COMPONENTS OF SENSORY TRANSDUCTION SYSTEM"/>
    <property type="match status" value="1"/>
</dbReference>
<dbReference type="Pfam" id="PF01627">
    <property type="entry name" value="Hpt"/>
    <property type="match status" value="1"/>
</dbReference>
<dbReference type="PROSITE" id="PS50887">
    <property type="entry name" value="GGDEF"/>
    <property type="match status" value="1"/>
</dbReference>